<accession>A0A0A9E9Z9</accession>
<dbReference type="AlphaFoldDB" id="A0A0A9E9Z9"/>
<proteinExistence type="predicted"/>
<organism evidence="1">
    <name type="scientific">Arundo donax</name>
    <name type="common">Giant reed</name>
    <name type="synonym">Donax arundinaceus</name>
    <dbReference type="NCBI Taxonomy" id="35708"/>
    <lineage>
        <taxon>Eukaryota</taxon>
        <taxon>Viridiplantae</taxon>
        <taxon>Streptophyta</taxon>
        <taxon>Embryophyta</taxon>
        <taxon>Tracheophyta</taxon>
        <taxon>Spermatophyta</taxon>
        <taxon>Magnoliopsida</taxon>
        <taxon>Liliopsida</taxon>
        <taxon>Poales</taxon>
        <taxon>Poaceae</taxon>
        <taxon>PACMAD clade</taxon>
        <taxon>Arundinoideae</taxon>
        <taxon>Arundineae</taxon>
        <taxon>Arundo</taxon>
    </lineage>
</organism>
<protein>
    <submittedName>
        <fullName evidence="1">Uncharacterized protein</fullName>
    </submittedName>
</protein>
<dbReference type="EMBL" id="GBRH01203175">
    <property type="protein sequence ID" value="JAD94720.1"/>
    <property type="molecule type" value="Transcribed_RNA"/>
</dbReference>
<reference evidence="1" key="2">
    <citation type="journal article" date="2015" name="Data Brief">
        <title>Shoot transcriptome of the giant reed, Arundo donax.</title>
        <authorList>
            <person name="Barrero R.A."/>
            <person name="Guerrero F.D."/>
            <person name="Moolhuijzen P."/>
            <person name="Goolsby J.A."/>
            <person name="Tidwell J."/>
            <person name="Bellgard S.E."/>
            <person name="Bellgard M.I."/>
        </authorList>
    </citation>
    <scope>NUCLEOTIDE SEQUENCE</scope>
    <source>
        <tissue evidence="1">Shoot tissue taken approximately 20 cm above the soil surface</tissue>
    </source>
</reference>
<name>A0A0A9E9Z9_ARUDO</name>
<evidence type="ECO:0000313" key="1">
    <source>
        <dbReference type="EMBL" id="JAD94720.1"/>
    </source>
</evidence>
<reference evidence="1" key="1">
    <citation type="submission" date="2014-09" db="EMBL/GenBank/DDBJ databases">
        <authorList>
            <person name="Magalhaes I.L.F."/>
            <person name="Oliveira U."/>
            <person name="Santos F.R."/>
            <person name="Vidigal T.H.D.A."/>
            <person name="Brescovit A.D."/>
            <person name="Santos A.J."/>
        </authorList>
    </citation>
    <scope>NUCLEOTIDE SEQUENCE</scope>
    <source>
        <tissue evidence="1">Shoot tissue taken approximately 20 cm above the soil surface</tissue>
    </source>
</reference>
<sequence length="30" mass="3463">MTGDSPRQFELLLLHTGQNLHQSLSWHQTS</sequence>